<keyword evidence="2" id="KW-0732">Signal</keyword>
<name>A0A8D8J8N1_CULPI</name>
<evidence type="ECO:0000256" key="2">
    <source>
        <dbReference type="SAM" id="SignalP"/>
    </source>
</evidence>
<dbReference type="EMBL" id="HBUE01275084">
    <property type="protein sequence ID" value="CAG6565877.1"/>
    <property type="molecule type" value="Transcribed_RNA"/>
</dbReference>
<dbReference type="EMBL" id="HBUE01169694">
    <property type="protein sequence ID" value="CAG6514389.1"/>
    <property type="molecule type" value="Transcribed_RNA"/>
</dbReference>
<feature type="chain" id="PRO_5036261111" evidence="2">
    <location>
        <begin position="23"/>
        <end position="1027"/>
    </location>
</feature>
<feature type="domain" description="DUF753" evidence="3">
    <location>
        <begin position="909"/>
        <end position="979"/>
    </location>
</feature>
<evidence type="ECO:0000256" key="1">
    <source>
        <dbReference type="SAM" id="Phobius"/>
    </source>
</evidence>
<feature type="domain" description="DUF753" evidence="3">
    <location>
        <begin position="659"/>
        <end position="733"/>
    </location>
</feature>
<evidence type="ECO:0000313" key="4">
    <source>
        <dbReference type="EMBL" id="CAG6565877.1"/>
    </source>
</evidence>
<organism evidence="4">
    <name type="scientific">Culex pipiens</name>
    <name type="common">House mosquito</name>
    <dbReference type="NCBI Taxonomy" id="7175"/>
    <lineage>
        <taxon>Eukaryota</taxon>
        <taxon>Metazoa</taxon>
        <taxon>Ecdysozoa</taxon>
        <taxon>Arthropoda</taxon>
        <taxon>Hexapoda</taxon>
        <taxon>Insecta</taxon>
        <taxon>Pterygota</taxon>
        <taxon>Neoptera</taxon>
        <taxon>Endopterygota</taxon>
        <taxon>Diptera</taxon>
        <taxon>Nematocera</taxon>
        <taxon>Culicoidea</taxon>
        <taxon>Culicidae</taxon>
        <taxon>Culicinae</taxon>
        <taxon>Culicini</taxon>
        <taxon>Culex</taxon>
        <taxon>Culex</taxon>
    </lineage>
</organism>
<dbReference type="PANTHER" id="PTHR21721:SF27">
    <property type="entry name" value="GH09876P"/>
    <property type="match status" value="1"/>
</dbReference>
<feature type="domain" description="DUF753" evidence="3">
    <location>
        <begin position="826"/>
        <end position="900"/>
    </location>
</feature>
<feature type="signal peptide" evidence="2">
    <location>
        <begin position="1"/>
        <end position="22"/>
    </location>
</feature>
<keyword evidence="1" id="KW-0812">Transmembrane</keyword>
<feature type="transmembrane region" description="Helical" evidence="1">
    <location>
        <begin position="1007"/>
        <end position="1025"/>
    </location>
</feature>
<protein>
    <submittedName>
        <fullName evidence="4">(northern house mosquito) hypothetical protein</fullName>
    </submittedName>
</protein>
<feature type="domain" description="DUF753" evidence="3">
    <location>
        <begin position="743"/>
        <end position="816"/>
    </location>
</feature>
<dbReference type="Pfam" id="PF05444">
    <property type="entry name" value="DUF753"/>
    <property type="match status" value="10"/>
</dbReference>
<keyword evidence="1" id="KW-1133">Transmembrane helix</keyword>
<dbReference type="AlphaFoldDB" id="A0A8D8J8N1"/>
<sequence>MTPKSVVLVVVLSVIGSRSVSALYCYQCEGATCTNEATLGNVVLCPASNDACYSQFTEYLLTRRGCWSELGEDAEYDDCKNPLCAFCDKDYCNRLSRTDHKCVTCSSIEFGQCINNPRGLPTRQCEAASVDLTEAQCYSRIIGSITERGCVQSQQNLEECMSPTCETCTGNGCNIAEFPASRQLCVACSGNAGCNTQSYTDYCALPYDSCVTLQRSDGTYVKSCEGAMATTDQTYCQANPDKCSYCGMNECNKAELNTATSRKCYHCEGTGCLQTSVNIETCHNSDDVCFSMFDGLNPVLRGCKSQLSEAEKAQCEDENDKNCQLCADDFCNLVSHVDHKCEYCSSVFDANCITAPNSPVQCPAPTTEVSADAQCYTRVIGSVTERGCLGSATDALACDSTENCQTCAIENGAACNKAIFPTDRIQCVVGNTADQYCPNPADSCVQIANNGAIITKKCQSSMTAAEVSFCEANSNKCDFCWANNCNQQAITFNYLECFSCESTVDGHCTTNPSAITTVDHCTTCATLFSTSTNALKRGCLQSLTVAEQAQCAAGDSSCSTCTTNRCNGVVFPADRLSCYSCAQGECHSHDGISVEYCGHYSQGDSCVTRLDSSGKVAWMGCLSSLSSADVTTCNGNANLCRKCSTANCNEPGKVLASGSCVQCDSSNEGGCVGRASTFDAEPCNDPTNTMCYTMMISGKIVRGCVSDLISTDKTKCTLGQDCHQCDATTQKCNTDIYPTTRLACYTCLQPPCNNHEAVSLDYCQAYVSDERCVTITDQSSGRPIRMGCKSGLTTSEQSTCSASSANCKQCADSGCNDPSKYAGASSCIQCISTTDSDCVNPASNSVVQPCNDPQNFACYSRLTSTGATERGCFSDLDSTSKTRCQAGTDCRMCSTRARCNSLEFPIQIKCFQCDSTTTPECKNAQLGTPSNCPAYNTANKCFTVVQENGDTVRKCGTGTRDATCGSSKSCEQCLFNGCNKRVSTAIVPTIIPEPVIVPVKSSANGRFVVGGYLAMLIVVALRGILMR</sequence>
<evidence type="ECO:0000259" key="3">
    <source>
        <dbReference type="Pfam" id="PF05444"/>
    </source>
</evidence>
<feature type="domain" description="DUF753" evidence="3">
    <location>
        <begin position="24"/>
        <end position="93"/>
    </location>
</feature>
<reference evidence="4" key="1">
    <citation type="submission" date="2021-05" db="EMBL/GenBank/DDBJ databases">
        <authorList>
            <person name="Alioto T."/>
            <person name="Alioto T."/>
            <person name="Gomez Garrido J."/>
        </authorList>
    </citation>
    <scope>NUCLEOTIDE SEQUENCE</scope>
</reference>
<dbReference type="InterPro" id="IPR008472">
    <property type="entry name" value="DUF753"/>
</dbReference>
<keyword evidence="1" id="KW-0472">Membrane</keyword>
<feature type="domain" description="DUF753" evidence="3">
    <location>
        <begin position="263"/>
        <end position="332"/>
    </location>
</feature>
<feature type="domain" description="DUF753" evidence="3">
    <location>
        <begin position="576"/>
        <end position="649"/>
    </location>
</feature>
<feature type="domain" description="DUF753" evidence="3">
    <location>
        <begin position="496"/>
        <end position="567"/>
    </location>
</feature>
<feature type="domain" description="DUF753" evidence="3">
    <location>
        <begin position="340"/>
        <end position="416"/>
    </location>
</feature>
<proteinExistence type="predicted"/>
<feature type="domain" description="DUF753" evidence="3">
    <location>
        <begin position="101"/>
        <end position="174"/>
    </location>
</feature>
<accession>A0A8D8J8N1</accession>
<dbReference type="PANTHER" id="PTHR21721">
    <property type="entry name" value="GH09876P-RELATED"/>
    <property type="match status" value="1"/>
</dbReference>